<dbReference type="Pfam" id="PF13280">
    <property type="entry name" value="WYL"/>
    <property type="match status" value="1"/>
</dbReference>
<evidence type="ECO:0000313" key="4">
    <source>
        <dbReference type="EMBL" id="MCZ0863582.1"/>
    </source>
</evidence>
<dbReference type="PROSITE" id="PS52050">
    <property type="entry name" value="WYL"/>
    <property type="match status" value="1"/>
</dbReference>
<dbReference type="InterPro" id="IPR016634">
    <property type="entry name" value="CapW-like"/>
</dbReference>
<dbReference type="PANTHER" id="PTHR34580">
    <property type="match status" value="1"/>
</dbReference>
<dbReference type="InterPro" id="IPR026881">
    <property type="entry name" value="WYL_dom"/>
</dbReference>
<dbReference type="PANTHER" id="PTHR34580:SF3">
    <property type="entry name" value="PROTEIN PAFB"/>
    <property type="match status" value="1"/>
</dbReference>
<evidence type="ECO:0000259" key="1">
    <source>
        <dbReference type="Pfam" id="PF13280"/>
    </source>
</evidence>
<protein>
    <submittedName>
        <fullName evidence="4">WYL domain-containing protein</fullName>
    </submittedName>
</protein>
<dbReference type="EMBL" id="JAPTGG010000001">
    <property type="protein sequence ID" value="MCZ0863582.1"/>
    <property type="molecule type" value="Genomic_DNA"/>
</dbReference>
<organism evidence="4 5">
    <name type="scientific">Dasania phycosphaerae</name>
    <dbReference type="NCBI Taxonomy" id="2950436"/>
    <lineage>
        <taxon>Bacteria</taxon>
        <taxon>Pseudomonadati</taxon>
        <taxon>Pseudomonadota</taxon>
        <taxon>Gammaproteobacteria</taxon>
        <taxon>Cellvibrionales</taxon>
        <taxon>Spongiibacteraceae</taxon>
        <taxon>Dasania</taxon>
    </lineage>
</organism>
<accession>A0A9J6RG09</accession>
<evidence type="ECO:0000313" key="5">
    <source>
        <dbReference type="Proteomes" id="UP001069090"/>
    </source>
</evidence>
<sequence length="286" mass="33006">MSAAWPCRWDLLLRYRLIEIIALWEGRLTTKHLCKSFGIGRQQASKDINQYLRDIAPDNLHYDSSLKGYVPTPHFQPKLTSGSADEYLHILSRNQDISHSFEGLDLQLANTELMPIPQRSIQPQLLRPIVQAAREGKRLEIAYISLSNPTIEERIIEPHTLVFTGLRWHVRAYCEKHRDFRDFVLSRFRGQPELLDKALVAAQQDQHWQHSVSIILKPDPRLSPEQRAIIAADYGMSRGVLRIDSRAALVKYSLQALNIDPHTVDPKPEAQQIIISNRKDIEPWLF</sequence>
<feature type="domain" description="WYL" evidence="1">
    <location>
        <begin position="125"/>
        <end position="189"/>
    </location>
</feature>
<evidence type="ECO:0000259" key="2">
    <source>
        <dbReference type="Pfam" id="PF26107"/>
    </source>
</evidence>
<dbReference type="RefSeq" id="WP_258329730.1">
    <property type="nucleotide sequence ID" value="NZ_JAPTGG010000001.1"/>
</dbReference>
<dbReference type="Proteomes" id="UP001069090">
    <property type="component" value="Unassembled WGS sequence"/>
</dbReference>
<dbReference type="PIRSF" id="PIRSF015558">
    <property type="entry name" value="Txn_reg_DeoR_prd"/>
    <property type="match status" value="1"/>
</dbReference>
<dbReference type="InterPro" id="IPR051534">
    <property type="entry name" value="CBASS_pafABC_assoc_protein"/>
</dbReference>
<feature type="domain" description="DNA-binding transcriptional repressor CapW winged helix-turn-helix" evidence="3">
    <location>
        <begin position="10"/>
        <end position="92"/>
    </location>
</feature>
<keyword evidence="5" id="KW-1185">Reference proteome</keyword>
<dbReference type="InterPro" id="IPR059019">
    <property type="entry name" value="WHD_CapW"/>
</dbReference>
<gene>
    <name evidence="4" type="ORF">O0V09_00115</name>
</gene>
<dbReference type="AlphaFoldDB" id="A0A9J6RG09"/>
<dbReference type="Pfam" id="PF26107">
    <property type="entry name" value="BrxR_CTD"/>
    <property type="match status" value="1"/>
</dbReference>
<dbReference type="InterPro" id="IPR059020">
    <property type="entry name" value="CapW_CTD"/>
</dbReference>
<feature type="domain" description="DNA-binding transcriptional repressor CapW C-terminal dimerisation" evidence="2">
    <location>
        <begin position="212"/>
        <end position="281"/>
    </location>
</feature>
<dbReference type="Pfam" id="PF26109">
    <property type="entry name" value="WHD_BrxR"/>
    <property type="match status" value="1"/>
</dbReference>
<proteinExistence type="predicted"/>
<name>A0A9J6RG09_9GAMM</name>
<reference evidence="4 5" key="1">
    <citation type="submission" date="2022-12" db="EMBL/GenBank/DDBJ databases">
        <title>Dasania phycosphaerae sp. nov., isolated from particulate material of the south coast of Korea.</title>
        <authorList>
            <person name="Jiang Y."/>
        </authorList>
    </citation>
    <scope>NUCLEOTIDE SEQUENCE [LARGE SCALE GENOMIC DNA]</scope>
    <source>
        <strain evidence="4 5">GY-19</strain>
    </source>
</reference>
<evidence type="ECO:0000259" key="3">
    <source>
        <dbReference type="Pfam" id="PF26109"/>
    </source>
</evidence>
<comment type="caution">
    <text evidence="4">The sequence shown here is derived from an EMBL/GenBank/DDBJ whole genome shotgun (WGS) entry which is preliminary data.</text>
</comment>